<evidence type="ECO:0000313" key="2">
    <source>
        <dbReference type="EMBL" id="MBL0395242.1"/>
    </source>
</evidence>
<proteinExistence type="predicted"/>
<keyword evidence="3" id="KW-1185">Reference proteome</keyword>
<feature type="transmembrane region" description="Helical" evidence="1">
    <location>
        <begin position="37"/>
        <end position="54"/>
    </location>
</feature>
<name>A0A936ZA82_9BURK</name>
<keyword evidence="1" id="KW-0812">Transmembrane</keyword>
<protein>
    <submittedName>
        <fullName evidence="2">Uncharacterized protein</fullName>
    </submittedName>
</protein>
<feature type="transmembrane region" description="Helical" evidence="1">
    <location>
        <begin position="12"/>
        <end position="30"/>
    </location>
</feature>
<comment type="caution">
    <text evidence="2">The sequence shown here is derived from an EMBL/GenBank/DDBJ whole genome shotgun (WGS) entry which is preliminary data.</text>
</comment>
<keyword evidence="1" id="KW-0472">Membrane</keyword>
<dbReference type="AlphaFoldDB" id="A0A936ZA82"/>
<dbReference type="EMBL" id="JAEQNE010000013">
    <property type="protein sequence ID" value="MBL0395242.1"/>
    <property type="molecule type" value="Genomic_DNA"/>
</dbReference>
<accession>A0A936ZA82</accession>
<dbReference type="Proteomes" id="UP000599109">
    <property type="component" value="Unassembled WGS sequence"/>
</dbReference>
<gene>
    <name evidence="2" type="ORF">JJ685_29190</name>
</gene>
<evidence type="ECO:0000256" key="1">
    <source>
        <dbReference type="SAM" id="Phobius"/>
    </source>
</evidence>
<organism evidence="2 3">
    <name type="scientific">Ramlibacter monticola</name>
    <dbReference type="NCBI Taxonomy" id="1926872"/>
    <lineage>
        <taxon>Bacteria</taxon>
        <taxon>Pseudomonadati</taxon>
        <taxon>Pseudomonadota</taxon>
        <taxon>Betaproteobacteria</taxon>
        <taxon>Burkholderiales</taxon>
        <taxon>Comamonadaceae</taxon>
        <taxon>Ramlibacter</taxon>
    </lineage>
</organism>
<sequence length="82" mass="8955">MEFLSNLHPDVKLLLVAGALALLGALFSGTKKNEHRYMALFTIVMLAAGWRFHVHDQESEVQATGATHVVHSKAASVRTGTR</sequence>
<dbReference type="RefSeq" id="WP_201677914.1">
    <property type="nucleotide sequence ID" value="NZ_JAEQNE010000013.1"/>
</dbReference>
<evidence type="ECO:0000313" key="3">
    <source>
        <dbReference type="Proteomes" id="UP000599109"/>
    </source>
</evidence>
<reference evidence="2 3" key="1">
    <citation type="journal article" date="2017" name="Int. J. Syst. Evol. Microbiol.">
        <title>Ramlibacter monticola sp. nov., isolated from forest soil.</title>
        <authorList>
            <person name="Chaudhary D.K."/>
            <person name="Kim J."/>
        </authorList>
    </citation>
    <scope>NUCLEOTIDE SEQUENCE [LARGE SCALE GENOMIC DNA]</scope>
    <source>
        <strain evidence="2 3">KACC 19175</strain>
    </source>
</reference>
<keyword evidence="1" id="KW-1133">Transmembrane helix</keyword>